<organism evidence="1 2">
    <name type="scientific">Daphnia magna</name>
    <dbReference type="NCBI Taxonomy" id="35525"/>
    <lineage>
        <taxon>Eukaryota</taxon>
        <taxon>Metazoa</taxon>
        <taxon>Ecdysozoa</taxon>
        <taxon>Arthropoda</taxon>
        <taxon>Crustacea</taxon>
        <taxon>Branchiopoda</taxon>
        <taxon>Diplostraca</taxon>
        <taxon>Cladocera</taxon>
        <taxon>Anomopoda</taxon>
        <taxon>Daphniidae</taxon>
        <taxon>Daphnia</taxon>
    </lineage>
</organism>
<dbReference type="OrthoDB" id="8941469at2759"/>
<proteinExistence type="predicted"/>
<gene>
    <name evidence="1" type="ORF">APZ42_030940</name>
</gene>
<name>A0A0P5KRF0_9CRUS</name>
<evidence type="ECO:0000313" key="1">
    <source>
        <dbReference type="EMBL" id="KZS05778.1"/>
    </source>
</evidence>
<dbReference type="Proteomes" id="UP000076858">
    <property type="component" value="Unassembled WGS sequence"/>
</dbReference>
<keyword evidence="2" id="KW-1185">Reference proteome</keyword>
<sequence length="279" mass="32607">MVKRFFYQSYYRVKFYSIMLTDKLNARCMKDESELMGLQQNLEAEAKTHLDGDRRILTRIQSENTKRSLVGTHLEWVSINDRIQTVAVTSKWRQKLVSKRRKLESKAANLIQDINEKSVMGEELVTTEHFNSGIFPWDFANKISFQDDFKLVDCWNLKKRNQECIVHTKKEMRNYLYSISNDLMERRNEIGVLTGASDLRSKGELSIKCIEYSRLIALLRNALSYYRFFGEETSGEFRGLAELVVESDDRDLDFFNEQSILECSENECDSDDEDDCVSG</sequence>
<comment type="caution">
    <text evidence="1">The sequence shown here is derived from an EMBL/GenBank/DDBJ whole genome shotgun (WGS) entry which is preliminary data.</text>
</comment>
<evidence type="ECO:0000313" key="2">
    <source>
        <dbReference type="Proteomes" id="UP000076858"/>
    </source>
</evidence>
<dbReference type="EMBL" id="LRGB01002863">
    <property type="protein sequence ID" value="KZS05778.1"/>
    <property type="molecule type" value="Genomic_DNA"/>
</dbReference>
<reference evidence="1 2" key="1">
    <citation type="submission" date="2016-03" db="EMBL/GenBank/DDBJ databases">
        <title>EvidentialGene: Evidence-directed Construction of Genes on Genomes.</title>
        <authorList>
            <person name="Gilbert D.G."/>
            <person name="Choi J.-H."/>
            <person name="Mockaitis K."/>
            <person name="Colbourne J."/>
            <person name="Pfrender M."/>
        </authorList>
    </citation>
    <scope>NUCLEOTIDE SEQUENCE [LARGE SCALE GENOMIC DNA]</scope>
    <source>
        <strain evidence="1 2">Xinb3</strain>
        <tissue evidence="1">Complete organism</tissue>
    </source>
</reference>
<accession>A0A0P5KRF0</accession>
<protein>
    <submittedName>
        <fullName evidence="1">Uncharacterized protein</fullName>
    </submittedName>
</protein>
<dbReference type="AlphaFoldDB" id="A0A0P5KRF0"/>